<dbReference type="GO" id="GO:0016740">
    <property type="term" value="F:transferase activity"/>
    <property type="evidence" value="ECO:0007669"/>
    <property type="project" value="UniProtKB-KW"/>
</dbReference>
<evidence type="ECO:0000259" key="2">
    <source>
        <dbReference type="Pfam" id="PF00535"/>
    </source>
</evidence>
<gene>
    <name evidence="3" type="ORF">DVG78_15690</name>
</gene>
<evidence type="ECO:0000313" key="3">
    <source>
        <dbReference type="EMBL" id="RDB05009.1"/>
    </source>
</evidence>
<accession>A0A369I5K0</accession>
<feature type="domain" description="Glycosyltransferase 2-like" evidence="2">
    <location>
        <begin position="22"/>
        <end position="120"/>
    </location>
</feature>
<dbReference type="SUPFAM" id="SSF53448">
    <property type="entry name" value="Nucleotide-diphospho-sugar transferases"/>
    <property type="match status" value="1"/>
</dbReference>
<comment type="caution">
    <text evidence="3">The sequence shown here is derived from an EMBL/GenBank/DDBJ whole genome shotgun (WGS) entry which is preliminary data.</text>
</comment>
<dbReference type="InterPro" id="IPR001173">
    <property type="entry name" value="Glyco_trans_2-like"/>
</dbReference>
<dbReference type="Pfam" id="PF00535">
    <property type="entry name" value="Glycos_transf_2"/>
    <property type="match status" value="1"/>
</dbReference>
<dbReference type="Gene3D" id="3.90.550.10">
    <property type="entry name" value="Spore Coat Polysaccharide Biosynthesis Protein SpsA, Chain A"/>
    <property type="match status" value="1"/>
</dbReference>
<dbReference type="OrthoDB" id="9815923at2"/>
<name>A0A369I5K0_9BACT</name>
<dbReference type="CDD" id="cd02511">
    <property type="entry name" value="Beta4Glucosyltransferase"/>
    <property type="match status" value="1"/>
</dbReference>
<dbReference type="InterPro" id="IPR029044">
    <property type="entry name" value="Nucleotide-diphossugar_trans"/>
</dbReference>
<evidence type="ECO:0000256" key="1">
    <source>
        <dbReference type="ARBA" id="ARBA00038494"/>
    </source>
</evidence>
<dbReference type="EMBL" id="QPIW01000012">
    <property type="protein sequence ID" value="RDB05009.1"/>
    <property type="molecule type" value="Genomic_DNA"/>
</dbReference>
<keyword evidence="3" id="KW-0808">Transferase</keyword>
<protein>
    <submittedName>
        <fullName evidence="3">Glycosyltransferase family 2 protein</fullName>
    </submittedName>
</protein>
<comment type="similarity">
    <text evidence="1">Belongs to the glycosyltransferase 2 family. WaaE/KdtX subfamily.</text>
</comment>
<dbReference type="PANTHER" id="PTHR43630:SF2">
    <property type="entry name" value="GLYCOSYLTRANSFERASE"/>
    <property type="match status" value="1"/>
</dbReference>
<dbReference type="PANTHER" id="PTHR43630">
    <property type="entry name" value="POLY-BETA-1,6-N-ACETYL-D-GLUCOSAMINE SYNTHASE"/>
    <property type="match status" value="1"/>
</dbReference>
<dbReference type="Proteomes" id="UP000253141">
    <property type="component" value="Unassembled WGS sequence"/>
</dbReference>
<sequence>MGEKTVGCALEMYKKYAMTSLSAVIITVNQEKKIAKTIEALKALTNDIVVVDSGSTDLTRKVARAAGANVLERPWTGYSEQKNFGNQWAKYDWILSVDDDEVVSPELIESIKQAFTPAPEADAYDLPFRTVFAGKLIRFGGWNPESHVRIFNKKKIQWNTDAVHEGLTLKPEHIVKKLTGYVHHYTVDTPEQFIDKTDRYSTLFAEKGRKIGKKASFIKVYLSPAFRFLVEYIFKFGFLDGYYGWFIAKENARYTYLKYKKLR</sequence>
<dbReference type="AlphaFoldDB" id="A0A369I5K0"/>
<proteinExistence type="inferred from homology"/>
<organism evidence="3 4">
    <name type="scientific">Runella aurantiaca</name>
    <dbReference type="NCBI Taxonomy" id="2282308"/>
    <lineage>
        <taxon>Bacteria</taxon>
        <taxon>Pseudomonadati</taxon>
        <taxon>Bacteroidota</taxon>
        <taxon>Cytophagia</taxon>
        <taxon>Cytophagales</taxon>
        <taxon>Spirosomataceae</taxon>
        <taxon>Runella</taxon>
    </lineage>
</organism>
<evidence type="ECO:0000313" key="4">
    <source>
        <dbReference type="Proteomes" id="UP000253141"/>
    </source>
</evidence>
<reference evidence="3 4" key="1">
    <citation type="submission" date="2018-07" db="EMBL/GenBank/DDBJ databases">
        <title>Genome analysis of Runella aurantiaca.</title>
        <authorList>
            <person name="Yang X."/>
        </authorList>
    </citation>
    <scope>NUCLEOTIDE SEQUENCE [LARGE SCALE GENOMIC DNA]</scope>
    <source>
        <strain evidence="3 4">YX9</strain>
    </source>
</reference>
<keyword evidence="4" id="KW-1185">Reference proteome</keyword>